<dbReference type="PROSITE" id="PS50885">
    <property type="entry name" value="HAMP"/>
    <property type="match status" value="1"/>
</dbReference>
<dbReference type="Proteomes" id="UP000192906">
    <property type="component" value="Unassembled WGS sequence"/>
</dbReference>
<dbReference type="SUPFAM" id="SSF55073">
    <property type="entry name" value="Nucleotide cyclase"/>
    <property type="match status" value="1"/>
</dbReference>
<dbReference type="Pfam" id="PF00563">
    <property type="entry name" value="EAL"/>
    <property type="match status" value="1"/>
</dbReference>
<feature type="domain" description="PAC" evidence="3">
    <location>
        <begin position="451"/>
        <end position="503"/>
    </location>
</feature>
<feature type="domain" description="HAMP" evidence="5">
    <location>
        <begin position="181"/>
        <end position="233"/>
    </location>
</feature>
<evidence type="ECO:0000259" key="2">
    <source>
        <dbReference type="PROSITE" id="PS50112"/>
    </source>
</evidence>
<dbReference type="Pfam" id="PF00990">
    <property type="entry name" value="GGDEF"/>
    <property type="match status" value="1"/>
</dbReference>
<keyword evidence="8" id="KW-1185">Reference proteome</keyword>
<dbReference type="InterPro" id="IPR043128">
    <property type="entry name" value="Rev_trsase/Diguanyl_cyclase"/>
</dbReference>
<dbReference type="GO" id="GO:0006355">
    <property type="term" value="P:regulation of DNA-templated transcription"/>
    <property type="evidence" value="ECO:0007669"/>
    <property type="project" value="InterPro"/>
</dbReference>
<dbReference type="SMART" id="SM00091">
    <property type="entry name" value="PAS"/>
    <property type="match status" value="2"/>
</dbReference>
<dbReference type="NCBIfam" id="TIGR00254">
    <property type="entry name" value="GGDEF"/>
    <property type="match status" value="1"/>
</dbReference>
<evidence type="ECO:0000259" key="4">
    <source>
        <dbReference type="PROSITE" id="PS50883"/>
    </source>
</evidence>
<dbReference type="OrthoDB" id="7673416at2"/>
<name>A0A1X7ESN2_9BACT</name>
<dbReference type="RefSeq" id="WP_085104234.1">
    <property type="nucleotide sequence ID" value="NZ_FWZU01000006.1"/>
</dbReference>
<dbReference type="InterPro" id="IPR000014">
    <property type="entry name" value="PAS"/>
</dbReference>
<evidence type="ECO:0000313" key="7">
    <source>
        <dbReference type="EMBL" id="SMF39206.1"/>
    </source>
</evidence>
<dbReference type="PROSITE" id="PS50887">
    <property type="entry name" value="GGDEF"/>
    <property type="match status" value="1"/>
</dbReference>
<dbReference type="Gene3D" id="3.20.20.450">
    <property type="entry name" value="EAL domain"/>
    <property type="match status" value="1"/>
</dbReference>
<dbReference type="NCBIfam" id="TIGR00229">
    <property type="entry name" value="sensory_box"/>
    <property type="match status" value="2"/>
</dbReference>
<dbReference type="SUPFAM" id="SSF55785">
    <property type="entry name" value="PYP-like sensor domain (PAS domain)"/>
    <property type="match status" value="2"/>
</dbReference>
<dbReference type="CDD" id="cd01948">
    <property type="entry name" value="EAL"/>
    <property type="match status" value="1"/>
</dbReference>
<protein>
    <submittedName>
        <fullName evidence="7">PAS domain S-box-containing protein/diguanylate cyclase (GGDEF) domain-containing protein</fullName>
    </submittedName>
</protein>
<proteinExistence type="predicted"/>
<dbReference type="Gene3D" id="3.30.70.270">
    <property type="match status" value="1"/>
</dbReference>
<feature type="transmembrane region" description="Helical" evidence="1">
    <location>
        <begin position="155"/>
        <end position="183"/>
    </location>
</feature>
<dbReference type="InterPro" id="IPR013767">
    <property type="entry name" value="PAS_fold"/>
</dbReference>
<dbReference type="InterPro" id="IPR003660">
    <property type="entry name" value="HAMP_dom"/>
</dbReference>
<dbReference type="PANTHER" id="PTHR44757:SF2">
    <property type="entry name" value="BIOFILM ARCHITECTURE MAINTENANCE PROTEIN MBAA"/>
    <property type="match status" value="1"/>
</dbReference>
<evidence type="ECO:0000256" key="1">
    <source>
        <dbReference type="SAM" id="Phobius"/>
    </source>
</evidence>
<dbReference type="Pfam" id="PF08447">
    <property type="entry name" value="PAS_3"/>
    <property type="match status" value="1"/>
</dbReference>
<keyword evidence="1" id="KW-1133">Transmembrane helix</keyword>
<feature type="domain" description="PAS" evidence="2">
    <location>
        <begin position="259"/>
        <end position="306"/>
    </location>
</feature>
<feature type="domain" description="EAL" evidence="4">
    <location>
        <begin position="678"/>
        <end position="934"/>
    </location>
</feature>
<dbReference type="PROSITE" id="PS50113">
    <property type="entry name" value="PAC"/>
    <property type="match status" value="1"/>
</dbReference>
<dbReference type="InterPro" id="IPR000700">
    <property type="entry name" value="PAS-assoc_C"/>
</dbReference>
<dbReference type="EMBL" id="FWZU01000006">
    <property type="protein sequence ID" value="SMF39206.1"/>
    <property type="molecule type" value="Genomic_DNA"/>
</dbReference>
<keyword evidence="1" id="KW-0472">Membrane</keyword>
<dbReference type="InterPro" id="IPR035965">
    <property type="entry name" value="PAS-like_dom_sf"/>
</dbReference>
<dbReference type="PANTHER" id="PTHR44757">
    <property type="entry name" value="DIGUANYLATE CYCLASE DGCP"/>
    <property type="match status" value="1"/>
</dbReference>
<feature type="domain" description="GGDEF" evidence="6">
    <location>
        <begin position="536"/>
        <end position="669"/>
    </location>
</feature>
<evidence type="ECO:0000259" key="3">
    <source>
        <dbReference type="PROSITE" id="PS50113"/>
    </source>
</evidence>
<organism evidence="7 8">
    <name type="scientific">Desulfovibrio gilichinskyi</name>
    <dbReference type="NCBI Taxonomy" id="1519643"/>
    <lineage>
        <taxon>Bacteria</taxon>
        <taxon>Pseudomonadati</taxon>
        <taxon>Thermodesulfobacteriota</taxon>
        <taxon>Desulfovibrionia</taxon>
        <taxon>Desulfovibrionales</taxon>
        <taxon>Desulfovibrionaceae</taxon>
        <taxon>Desulfovibrio</taxon>
    </lineage>
</organism>
<dbReference type="InterPro" id="IPR000160">
    <property type="entry name" value="GGDEF_dom"/>
</dbReference>
<evidence type="ECO:0000259" key="6">
    <source>
        <dbReference type="PROSITE" id="PS50887"/>
    </source>
</evidence>
<dbReference type="InterPro" id="IPR001633">
    <property type="entry name" value="EAL_dom"/>
</dbReference>
<dbReference type="SMART" id="SM00052">
    <property type="entry name" value="EAL"/>
    <property type="match status" value="1"/>
</dbReference>
<dbReference type="CDD" id="cd01949">
    <property type="entry name" value="GGDEF"/>
    <property type="match status" value="1"/>
</dbReference>
<dbReference type="GO" id="GO:0007165">
    <property type="term" value="P:signal transduction"/>
    <property type="evidence" value="ECO:0007669"/>
    <property type="project" value="InterPro"/>
</dbReference>
<dbReference type="InterPro" id="IPR013655">
    <property type="entry name" value="PAS_fold_3"/>
</dbReference>
<dbReference type="Gene3D" id="6.10.340.10">
    <property type="match status" value="1"/>
</dbReference>
<dbReference type="PROSITE" id="PS50883">
    <property type="entry name" value="EAL"/>
    <property type="match status" value="1"/>
</dbReference>
<dbReference type="AlphaFoldDB" id="A0A1X7ESN2"/>
<dbReference type="CDD" id="cd00130">
    <property type="entry name" value="PAS"/>
    <property type="match status" value="2"/>
</dbReference>
<dbReference type="SMART" id="SM00267">
    <property type="entry name" value="GGDEF"/>
    <property type="match status" value="1"/>
</dbReference>
<dbReference type="STRING" id="1519643.SAMN06295933_3301"/>
<dbReference type="CDD" id="cd06225">
    <property type="entry name" value="HAMP"/>
    <property type="match status" value="1"/>
</dbReference>
<dbReference type="Gene3D" id="3.30.450.20">
    <property type="entry name" value="PAS domain"/>
    <property type="match status" value="2"/>
</dbReference>
<dbReference type="PROSITE" id="PS50112">
    <property type="entry name" value="PAS"/>
    <property type="match status" value="1"/>
</dbReference>
<dbReference type="Pfam" id="PF00989">
    <property type="entry name" value="PAS"/>
    <property type="match status" value="1"/>
</dbReference>
<dbReference type="InterPro" id="IPR029787">
    <property type="entry name" value="Nucleotide_cyclase"/>
</dbReference>
<dbReference type="InterPro" id="IPR052155">
    <property type="entry name" value="Biofilm_reg_signaling"/>
</dbReference>
<accession>A0A1X7ESN2</accession>
<dbReference type="SUPFAM" id="SSF141868">
    <property type="entry name" value="EAL domain-like"/>
    <property type="match status" value="1"/>
</dbReference>
<dbReference type="InterPro" id="IPR035919">
    <property type="entry name" value="EAL_sf"/>
</dbReference>
<evidence type="ECO:0000259" key="5">
    <source>
        <dbReference type="PROSITE" id="PS50885"/>
    </source>
</evidence>
<evidence type="ECO:0000313" key="8">
    <source>
        <dbReference type="Proteomes" id="UP000192906"/>
    </source>
</evidence>
<reference evidence="8" key="1">
    <citation type="submission" date="2017-04" db="EMBL/GenBank/DDBJ databases">
        <authorList>
            <person name="Varghese N."/>
            <person name="Submissions S."/>
        </authorList>
    </citation>
    <scope>NUCLEOTIDE SEQUENCE [LARGE SCALE GENOMIC DNA]</scope>
    <source>
        <strain evidence="8">K3S</strain>
    </source>
</reference>
<keyword evidence="1" id="KW-0812">Transmembrane</keyword>
<dbReference type="GO" id="GO:0016020">
    <property type="term" value="C:membrane"/>
    <property type="evidence" value="ECO:0007669"/>
    <property type="project" value="InterPro"/>
</dbReference>
<sequence length="937" mass="106570">MFGMNLSSLKSFFRFNSGERSISRDLSACLIFALAVIIGVVTAYEYFGRSRMLRQEIEDKADTYIEQLTKSVTFPIWNFDMVSLKHVCSAYTQNDQFAKLKIFDVDGGVLFSFVRAGESNDDPIVRSQDLYIEKEKIGSLSLELSSKAYLRNLDWILFVSSLTFLISVAVIYIITGVLLDYFIRKPMSQLRKGLDKVAMGDFSYRFQEIHYSELLAIGSRFNRMTEEIANREKRLEEVNNILKGEIHEREKSAESLIKSEKRYRALVETTSEGFLMVDKNQILLDVNPAFCRMIGVSREEILGEKLAAVLGSVASEKLAEKINGGHRFEISVRDKKGSEIDISIHATNLYESASTRLLFAFITDISNHKLLEKALRASEEEYRTIADYTFDWEMWISAEGQVRYVSPSCERISGYPKSYFMEGPSCVEKLLHINDRGFWKNALSGKFLSADGTDLRLFRQDGLMRWVSLTGHQVFAEDGSSLGVRISLRDITKRKFMEKQLQYEALHDPLTGLANRTLCCDRITKCLERSHRRNNYYYAVIFMDLDRFKVINDSLGHNIGDKLLVEVSKRLLLSVRELDTVSRFGGDEFIVVLEELVKPREAISIVRRIREALSTPMLIDGHKISVAASYGIILSPSTYEKPEELIQNANVAMHQAKEAGRDKMKVFNRRMLDKAMHAMKLESDLRAGILNNELYLDYQPIYSLESKEVIGFEALLRWLHPERGLVMPSEFILMAEESGLIFELGNWVISEACREIKGWITKYENAADLAVSINISGRQFSQTSLVDNILSTLKQLDLPPKNLKIEITETAIMERAGQAVEMLSKLQSAGVLVSIDDFGTGYSSMSNLQEFPLDQLKIDITFIRRITKSPENIEIVKAIINLAHNLGLYVVAEGVETEQQETILRNMGCEFGQGYLFSKPMTVAEVEAFLKGNNSLY</sequence>
<dbReference type="FunFam" id="3.20.20.450:FF:000001">
    <property type="entry name" value="Cyclic di-GMP phosphodiesterase yahA"/>
    <property type="match status" value="1"/>
</dbReference>
<gene>
    <name evidence="7" type="ORF">SAMN06295933_3301</name>
</gene>